<comment type="caution">
    <text evidence="2">The sequence shown here is derived from an EMBL/GenBank/DDBJ whole genome shotgun (WGS) entry which is preliminary data.</text>
</comment>
<sequence length="146" mass="15060">MSAAARPQPAWHGVSVIGLSEAGCAAARDVAANCPELALTVYDPDGARCETFRGLATLAANVEEALRESDVIVLALPDGHAVDRTLARYSDGQVNADVAGKLIVDLCARDPRWTQRLGDAVRSAGAGYADAAEPAALLALIAPRGP</sequence>
<reference evidence="2 3" key="1">
    <citation type="submission" date="2017-05" db="EMBL/GenBank/DDBJ databases">
        <title>Complete and WGS of Bordetella genogroups.</title>
        <authorList>
            <person name="Spilker T."/>
            <person name="LiPuma J."/>
        </authorList>
    </citation>
    <scope>NUCLEOTIDE SEQUENCE [LARGE SCALE GENOMIC DNA]</scope>
    <source>
        <strain evidence="2 3">AU17610</strain>
    </source>
</reference>
<evidence type="ECO:0000259" key="1">
    <source>
        <dbReference type="Pfam" id="PF03446"/>
    </source>
</evidence>
<accession>A0A261SQ16</accession>
<proteinExistence type="predicted"/>
<dbReference type="InterPro" id="IPR036291">
    <property type="entry name" value="NAD(P)-bd_dom_sf"/>
</dbReference>
<evidence type="ECO:0000313" key="2">
    <source>
        <dbReference type="EMBL" id="OZI39171.1"/>
    </source>
</evidence>
<dbReference type="SUPFAM" id="SSF51735">
    <property type="entry name" value="NAD(P)-binding Rossmann-fold domains"/>
    <property type="match status" value="1"/>
</dbReference>
<dbReference type="EMBL" id="NEVL01000002">
    <property type="protein sequence ID" value="OZI39171.1"/>
    <property type="molecule type" value="Genomic_DNA"/>
</dbReference>
<dbReference type="OrthoDB" id="8656576at2"/>
<protein>
    <recommendedName>
        <fullName evidence="1">6-phosphogluconate dehydrogenase NADP-binding domain-containing protein</fullName>
    </recommendedName>
</protein>
<dbReference type="RefSeq" id="WP_094825545.1">
    <property type="nucleotide sequence ID" value="NZ_NEVL01000002.1"/>
</dbReference>
<feature type="domain" description="6-phosphogluconate dehydrogenase NADP-binding" evidence="1">
    <location>
        <begin position="14"/>
        <end position="131"/>
    </location>
</feature>
<organism evidence="2 3">
    <name type="scientific">Bordetella genomosp. 1</name>
    <dbReference type="NCBI Taxonomy" id="1395607"/>
    <lineage>
        <taxon>Bacteria</taxon>
        <taxon>Pseudomonadati</taxon>
        <taxon>Pseudomonadota</taxon>
        <taxon>Betaproteobacteria</taxon>
        <taxon>Burkholderiales</taxon>
        <taxon>Alcaligenaceae</taxon>
        <taxon>Bordetella</taxon>
    </lineage>
</organism>
<dbReference type="Proteomes" id="UP000217005">
    <property type="component" value="Unassembled WGS sequence"/>
</dbReference>
<dbReference type="AlphaFoldDB" id="A0A261SQ16"/>
<evidence type="ECO:0000313" key="3">
    <source>
        <dbReference type="Proteomes" id="UP000217005"/>
    </source>
</evidence>
<dbReference type="InterPro" id="IPR006115">
    <property type="entry name" value="6PGDH_NADP-bd"/>
</dbReference>
<dbReference type="Pfam" id="PF03446">
    <property type="entry name" value="NAD_binding_2"/>
    <property type="match status" value="1"/>
</dbReference>
<gene>
    <name evidence="2" type="ORF">CEG14_06490</name>
</gene>
<dbReference type="GO" id="GO:0050661">
    <property type="term" value="F:NADP binding"/>
    <property type="evidence" value="ECO:0007669"/>
    <property type="project" value="InterPro"/>
</dbReference>
<name>A0A261SQ16_9BORD</name>
<dbReference type="Gene3D" id="3.40.50.720">
    <property type="entry name" value="NAD(P)-binding Rossmann-like Domain"/>
    <property type="match status" value="1"/>
</dbReference>